<dbReference type="EMBL" id="CEKZ01000003">
    <property type="protein sequence ID" value="CEQ03987.1"/>
    <property type="molecule type" value="Genomic_DNA"/>
</dbReference>
<evidence type="ECO:0000256" key="1">
    <source>
        <dbReference type="SAM" id="Phobius"/>
    </source>
</evidence>
<sequence length="82" mass="9662">MYYNENLKQLNIRLCVCIVICAFLAILKIVEGEFITKMILVGLILQQFTIAYNEYKLKRSHRAIRSIIVALFIGFVFIKMFR</sequence>
<evidence type="ECO:0000313" key="2">
    <source>
        <dbReference type="EMBL" id="CEQ03987.1"/>
    </source>
</evidence>
<keyword evidence="1" id="KW-0812">Transmembrane</keyword>
<dbReference type="Proteomes" id="UP000049127">
    <property type="component" value="Unassembled WGS sequence"/>
</dbReference>
<protein>
    <submittedName>
        <fullName evidence="2">Uncharacterized protein</fullName>
    </submittedName>
</protein>
<proteinExistence type="predicted"/>
<reference evidence="2 3" key="1">
    <citation type="submission" date="2015-01" db="EMBL/GenBank/DDBJ databases">
        <authorList>
            <person name="Aslett A.Martin."/>
            <person name="De Silva Nishadi"/>
        </authorList>
    </citation>
    <scope>NUCLEOTIDE SEQUENCE [LARGE SCALE GENOMIC DNA]</scope>
    <source>
        <strain evidence="2 3">R28058</strain>
    </source>
</reference>
<keyword evidence="1" id="KW-0472">Membrane</keyword>
<feature type="transmembrane region" description="Helical" evidence="1">
    <location>
        <begin position="35"/>
        <end position="52"/>
    </location>
</feature>
<dbReference type="RefSeq" id="WP_055333247.1">
    <property type="nucleotide sequence ID" value="NZ_CDNF01000003.1"/>
</dbReference>
<keyword evidence="1" id="KW-1133">Transmembrane helix</keyword>
<dbReference type="OrthoDB" id="9905628at2"/>
<name>A0A0C7QTM6_PARSO</name>
<gene>
    <name evidence="2" type="ORF">R28058_17201</name>
</gene>
<feature type="transmembrane region" description="Helical" evidence="1">
    <location>
        <begin position="64"/>
        <end position="81"/>
    </location>
</feature>
<dbReference type="AlphaFoldDB" id="A0A0C7QTM6"/>
<evidence type="ECO:0000313" key="3">
    <source>
        <dbReference type="Proteomes" id="UP000049127"/>
    </source>
</evidence>
<accession>A0A0C7QTM6</accession>
<organism evidence="2 3">
    <name type="scientific">Paraclostridium sordellii</name>
    <name type="common">Clostridium sordellii</name>
    <dbReference type="NCBI Taxonomy" id="1505"/>
    <lineage>
        <taxon>Bacteria</taxon>
        <taxon>Bacillati</taxon>
        <taxon>Bacillota</taxon>
        <taxon>Clostridia</taxon>
        <taxon>Peptostreptococcales</taxon>
        <taxon>Peptostreptococcaceae</taxon>
        <taxon>Paraclostridium</taxon>
    </lineage>
</organism>
<feature type="transmembrane region" description="Helical" evidence="1">
    <location>
        <begin position="12"/>
        <end position="29"/>
    </location>
</feature>